<dbReference type="AlphaFoldDB" id="A0A9D9GYH8"/>
<evidence type="ECO:0000313" key="1">
    <source>
        <dbReference type="EMBL" id="MBO8428962.1"/>
    </source>
</evidence>
<accession>A0A9D9GYH8</accession>
<reference evidence="1" key="1">
    <citation type="submission" date="2020-10" db="EMBL/GenBank/DDBJ databases">
        <authorList>
            <person name="Gilroy R."/>
        </authorList>
    </citation>
    <scope>NUCLEOTIDE SEQUENCE</scope>
    <source>
        <strain evidence="1">15467</strain>
    </source>
</reference>
<dbReference type="EMBL" id="JADINB010000076">
    <property type="protein sequence ID" value="MBO8428962.1"/>
    <property type="molecule type" value="Genomic_DNA"/>
</dbReference>
<dbReference type="InterPro" id="IPR043129">
    <property type="entry name" value="ATPase_NBD"/>
</dbReference>
<dbReference type="SUPFAM" id="SSF53067">
    <property type="entry name" value="Actin-like ATPase domain"/>
    <property type="match status" value="1"/>
</dbReference>
<dbReference type="Proteomes" id="UP000823635">
    <property type="component" value="Unassembled WGS sequence"/>
</dbReference>
<dbReference type="Gene3D" id="3.30.420.40">
    <property type="match status" value="1"/>
</dbReference>
<comment type="caution">
    <text evidence="1">The sequence shown here is derived from an EMBL/GenBank/DDBJ whole genome shotgun (WGS) entry which is preliminary data.</text>
</comment>
<name>A0A9D9GYH8_9BACT</name>
<organism evidence="1 2">
    <name type="scientific">Candidatus Egerieousia excrementavium</name>
    <dbReference type="NCBI Taxonomy" id="2840778"/>
    <lineage>
        <taxon>Bacteria</taxon>
        <taxon>Pseudomonadati</taxon>
        <taxon>Bacteroidota</taxon>
        <taxon>Bacteroidia</taxon>
        <taxon>Bacteroidales</taxon>
        <taxon>Candidatus Egerieousia</taxon>
    </lineage>
</organism>
<protein>
    <submittedName>
        <fullName evidence="1">ATPase</fullName>
    </submittedName>
</protein>
<gene>
    <name evidence="1" type="ORF">IAC68_03395</name>
</gene>
<feature type="non-terminal residue" evidence="1">
    <location>
        <position position="1"/>
    </location>
</feature>
<proteinExistence type="predicted"/>
<sequence length="150" mass="17343">NVRAGGFILGDEASGGVLGRKLVSDFIKGLLPKEIEDEFVRRYNLDYPKIVEKVYKQPLPSRFLASFSPFINEFRSHPHIDNLLRSSFGEFFTRNIYSYDYRKYEVNLVGSIAYYYEDILKDVAVQKGVRIGKILKTPIEGLVEYHKNII</sequence>
<evidence type="ECO:0000313" key="2">
    <source>
        <dbReference type="Proteomes" id="UP000823635"/>
    </source>
</evidence>
<reference evidence="1" key="2">
    <citation type="journal article" date="2021" name="PeerJ">
        <title>Extensive microbial diversity within the chicken gut microbiome revealed by metagenomics and culture.</title>
        <authorList>
            <person name="Gilroy R."/>
            <person name="Ravi A."/>
            <person name="Getino M."/>
            <person name="Pursley I."/>
            <person name="Horton D.L."/>
            <person name="Alikhan N.F."/>
            <person name="Baker D."/>
            <person name="Gharbi K."/>
            <person name="Hall N."/>
            <person name="Watson M."/>
            <person name="Adriaenssens E.M."/>
            <person name="Foster-Nyarko E."/>
            <person name="Jarju S."/>
            <person name="Secka A."/>
            <person name="Antonio M."/>
            <person name="Oren A."/>
            <person name="Chaudhuri R.R."/>
            <person name="La Ragione R."/>
            <person name="Hildebrand F."/>
            <person name="Pallen M.J."/>
        </authorList>
    </citation>
    <scope>NUCLEOTIDE SEQUENCE</scope>
    <source>
        <strain evidence="1">15467</strain>
    </source>
</reference>
<dbReference type="Gene3D" id="1.10.720.160">
    <property type="match status" value="1"/>
</dbReference>